<dbReference type="KEGG" id="ccro:CMC5_055990"/>
<sequence length="318" mass="35601">MRVKLIPTGRCELIGLPECLGRLFPDHTFEAVPARVDPDGTQLPFDGFTSGRLTSTLMPGNLLRLVQQLASEVHPGRDGNAADLAVLIDDLELENIDQPGLVVERVRSAVRQHLDQLGQRENAAKVAHVREALLERASFHLASPMIEAWFFGDLEALKHAGIPDDRLPPQLRAGIDLEHFETDHEAFSSDDGTHCTAMHASARRGSPPRPRWMLKARPDLPHYQRERHPKAYLTWLCRNAEEKRCCSTYRETHEGAAALRALRWEQVLQTPGHGRFARALLRDLADILGPPTVALTDGEEHPLLSRSNAPMDRVLRNL</sequence>
<name>A0A0K1EKJ8_CHOCO</name>
<dbReference type="OrthoDB" id="5515017at2"/>
<dbReference type="AlphaFoldDB" id="A0A0K1EKJ8"/>
<dbReference type="RefSeq" id="WP_156338898.1">
    <property type="nucleotide sequence ID" value="NZ_CP012159.1"/>
</dbReference>
<keyword evidence="2" id="KW-1185">Reference proteome</keyword>
<accession>A0A0K1EKJ8</accession>
<evidence type="ECO:0000313" key="1">
    <source>
        <dbReference type="EMBL" id="AKT41399.1"/>
    </source>
</evidence>
<organism evidence="1 2">
    <name type="scientific">Chondromyces crocatus</name>
    <dbReference type="NCBI Taxonomy" id="52"/>
    <lineage>
        <taxon>Bacteria</taxon>
        <taxon>Pseudomonadati</taxon>
        <taxon>Myxococcota</taxon>
        <taxon>Polyangia</taxon>
        <taxon>Polyangiales</taxon>
        <taxon>Polyangiaceae</taxon>
        <taxon>Chondromyces</taxon>
    </lineage>
</organism>
<dbReference type="Proteomes" id="UP000067626">
    <property type="component" value="Chromosome"/>
</dbReference>
<gene>
    <name evidence="1" type="ORF">CMC5_055990</name>
</gene>
<evidence type="ECO:0000313" key="2">
    <source>
        <dbReference type="Proteomes" id="UP000067626"/>
    </source>
</evidence>
<dbReference type="STRING" id="52.CMC5_055990"/>
<dbReference type="EMBL" id="CP012159">
    <property type="protein sequence ID" value="AKT41399.1"/>
    <property type="molecule type" value="Genomic_DNA"/>
</dbReference>
<proteinExistence type="predicted"/>
<reference evidence="1 2" key="1">
    <citation type="submission" date="2015-07" db="EMBL/GenBank/DDBJ databases">
        <title>Genome analysis of myxobacterium Chondromyces crocatus Cm c5 reveals a high potential for natural compound synthesis and the genetic basis for the loss of fruiting body formation.</title>
        <authorList>
            <person name="Zaburannyi N."/>
            <person name="Bunk B."/>
            <person name="Maier J."/>
            <person name="Overmann J."/>
            <person name="Mueller R."/>
        </authorList>
    </citation>
    <scope>NUCLEOTIDE SEQUENCE [LARGE SCALE GENOMIC DNA]</scope>
    <source>
        <strain evidence="1 2">Cm c5</strain>
    </source>
</reference>
<protein>
    <submittedName>
        <fullName evidence="1">Uncharacterized protein</fullName>
    </submittedName>
</protein>